<dbReference type="FunFam" id="3.10.10.10:FF:000007">
    <property type="entry name" value="Retrovirus-related Pol polyprotein from transposon 17.6-like Protein"/>
    <property type="match status" value="1"/>
</dbReference>
<dbReference type="PROSITE" id="PS50191">
    <property type="entry name" value="CRAL_TRIO"/>
    <property type="match status" value="1"/>
</dbReference>
<dbReference type="InterPro" id="IPR005162">
    <property type="entry name" value="Retrotrans_gag_dom"/>
</dbReference>
<name>A0A2N9HSP5_FAGSY</name>
<organism evidence="10">
    <name type="scientific">Fagus sylvatica</name>
    <name type="common">Beechnut</name>
    <dbReference type="NCBI Taxonomy" id="28930"/>
    <lineage>
        <taxon>Eukaryota</taxon>
        <taxon>Viridiplantae</taxon>
        <taxon>Streptophyta</taxon>
        <taxon>Embryophyta</taxon>
        <taxon>Tracheophyta</taxon>
        <taxon>Spermatophyta</taxon>
        <taxon>Magnoliopsida</taxon>
        <taxon>eudicotyledons</taxon>
        <taxon>Gunneridae</taxon>
        <taxon>Pentapetalae</taxon>
        <taxon>rosids</taxon>
        <taxon>fabids</taxon>
        <taxon>Fagales</taxon>
        <taxon>Fagaceae</taxon>
        <taxon>Fagus</taxon>
    </lineage>
</organism>
<accession>A0A2N9HSP5</accession>
<dbReference type="SUPFAM" id="SSF56672">
    <property type="entry name" value="DNA/RNA polymerases"/>
    <property type="match status" value="1"/>
</dbReference>
<feature type="compositionally biased region" description="Polar residues" evidence="8">
    <location>
        <begin position="15"/>
        <end position="37"/>
    </location>
</feature>
<dbReference type="FunFam" id="3.30.70.270:FF:000020">
    <property type="entry name" value="Transposon Tf2-6 polyprotein-like Protein"/>
    <property type="match status" value="1"/>
</dbReference>
<evidence type="ECO:0000259" key="9">
    <source>
        <dbReference type="PROSITE" id="PS50191"/>
    </source>
</evidence>
<feature type="compositionally biased region" description="Polar residues" evidence="8">
    <location>
        <begin position="243"/>
        <end position="260"/>
    </location>
</feature>
<dbReference type="GO" id="GO:0006508">
    <property type="term" value="P:proteolysis"/>
    <property type="evidence" value="ECO:0007669"/>
    <property type="project" value="UniProtKB-KW"/>
</dbReference>
<dbReference type="PANTHER" id="PTHR37984">
    <property type="entry name" value="PROTEIN CBG26694"/>
    <property type="match status" value="1"/>
</dbReference>
<protein>
    <recommendedName>
        <fullName evidence="9">CRAL-TRIO domain-containing protein</fullName>
    </recommendedName>
</protein>
<dbReference type="CDD" id="cd09274">
    <property type="entry name" value="RNase_HI_RT_Ty3"/>
    <property type="match status" value="1"/>
</dbReference>
<dbReference type="GO" id="GO:0004519">
    <property type="term" value="F:endonuclease activity"/>
    <property type="evidence" value="ECO:0007669"/>
    <property type="project" value="UniProtKB-KW"/>
</dbReference>
<feature type="region of interest" description="Disordered" evidence="8">
    <location>
        <begin position="1"/>
        <end position="37"/>
    </location>
</feature>
<evidence type="ECO:0000256" key="5">
    <source>
        <dbReference type="ARBA" id="ARBA00022759"/>
    </source>
</evidence>
<evidence type="ECO:0000256" key="1">
    <source>
        <dbReference type="ARBA" id="ARBA00022670"/>
    </source>
</evidence>
<dbReference type="AlphaFoldDB" id="A0A2N9HSP5"/>
<dbReference type="Gene3D" id="3.10.10.10">
    <property type="entry name" value="HIV Type 1 Reverse Transcriptase, subunit A, domain 1"/>
    <property type="match status" value="1"/>
</dbReference>
<evidence type="ECO:0000256" key="3">
    <source>
        <dbReference type="ARBA" id="ARBA00022695"/>
    </source>
</evidence>
<evidence type="ECO:0000313" key="10">
    <source>
        <dbReference type="EMBL" id="SPD15312.1"/>
    </source>
</evidence>
<dbReference type="InterPro" id="IPR043128">
    <property type="entry name" value="Rev_trsase/Diguanyl_cyclase"/>
</dbReference>
<dbReference type="FunFam" id="3.10.20.370:FF:000001">
    <property type="entry name" value="Retrovirus-related Pol polyprotein from transposon 17.6-like protein"/>
    <property type="match status" value="1"/>
</dbReference>
<dbReference type="Gene3D" id="3.10.20.370">
    <property type="match status" value="1"/>
</dbReference>
<dbReference type="InterPro" id="IPR041373">
    <property type="entry name" value="RT_RNaseH"/>
</dbReference>
<dbReference type="CDD" id="cd01647">
    <property type="entry name" value="RT_LTR"/>
    <property type="match status" value="1"/>
</dbReference>
<sequence>MAPRRRRVADIPGNTDGTGIDNQGQQPDGTGIDNQGQQPNMFQLMQTLIGSNMTEFKRLTPPSFEGSLEPLVAEKWLTEMEKAFRVLRCIEEEKVNYATYMLQGDAYDWWRMEEDKQNHDSEPYTWEMFKAAFYEKYFPTSVRHQKEREFIKMEQGNMTVSQYEAEFARLARFAPTLVADEDSKARRFEEGLRPRIKTSVIAFELTTYRAVVNKALLIERGLNETQADRDDRQRKKPRPTLPHSGQSSGGQAKKQVTQPINDKAQPKCSRCGSGPISKALYCMAPVELKEQLQELLDKGFIRPSVSPWGAPVLFVKKKDGSMRLCIDYREINRVTVWNKYPLPRIDDLFDQLQGAQIGYHQLKIKLDDVPKTAFRTRYGHYEFLVMPFGLTNAPAAFMDLMNRVFKPFLDQFVVEKKLYAKLKKCEFWLDSVAFLGHVISKDGISVDPKKVEAVVEWNRPNNVTEIRSFLGLAGYYRRFVEGFSRLAMPLTRLTQKGVKFEWSEECEQSFQELKRRLVSAPILTIPDGSGGLVIYSDASKKGLGCVLMQHGRVVAYASRQLKPYEQNYPTHDMELATVVFALKIWRHYLYGVQCEIFTDHKSLKYIFTQKELNMRQRRWLELIKDYDLTIKYHPRKANVVSDALSRKSTGNLAAMLTTQRHILEDLRKLRIEKMKLMVESGAPSEFCIHEDGSLRFGNRLCVPNDPNLKEEILSEAHNTGYTVHPEGTKILNTKGQEQPFPIPEWKWEHISMDFVTKSGYQQTLFDSKNLKDFKEKQIEEKF</sequence>
<proteinExistence type="predicted"/>
<dbReference type="Gene3D" id="3.30.70.270">
    <property type="match status" value="3"/>
</dbReference>
<dbReference type="Pfam" id="PF00078">
    <property type="entry name" value="RVT_1"/>
    <property type="match status" value="1"/>
</dbReference>
<dbReference type="GO" id="GO:0003964">
    <property type="term" value="F:RNA-directed DNA polymerase activity"/>
    <property type="evidence" value="ECO:0007669"/>
    <property type="project" value="UniProtKB-KW"/>
</dbReference>
<evidence type="ECO:0000256" key="8">
    <source>
        <dbReference type="SAM" id="MobiDB-lite"/>
    </source>
</evidence>
<keyword evidence="2" id="KW-0808">Transferase</keyword>
<keyword evidence="4" id="KW-0540">Nuclease</keyword>
<dbReference type="EMBL" id="OIVN01004076">
    <property type="protein sequence ID" value="SPD15312.1"/>
    <property type="molecule type" value="Genomic_DNA"/>
</dbReference>
<feature type="domain" description="CRAL-TRIO" evidence="9">
    <location>
        <begin position="288"/>
        <end position="459"/>
    </location>
</feature>
<keyword evidence="1" id="KW-0645">Protease</keyword>
<evidence type="ECO:0000256" key="4">
    <source>
        <dbReference type="ARBA" id="ARBA00022722"/>
    </source>
</evidence>
<gene>
    <name evidence="10" type="ORF">FSB_LOCUS43194</name>
</gene>
<keyword evidence="3" id="KW-0548">Nucleotidyltransferase</keyword>
<feature type="region of interest" description="Disordered" evidence="8">
    <location>
        <begin position="224"/>
        <end position="270"/>
    </location>
</feature>
<keyword evidence="6" id="KW-0378">Hydrolase</keyword>
<dbReference type="InterPro" id="IPR000477">
    <property type="entry name" value="RT_dom"/>
</dbReference>
<dbReference type="Pfam" id="PF17917">
    <property type="entry name" value="RT_RNaseH"/>
    <property type="match status" value="1"/>
</dbReference>
<dbReference type="InterPro" id="IPR050951">
    <property type="entry name" value="Retrovirus_Pol_polyprotein"/>
</dbReference>
<evidence type="ECO:0000256" key="6">
    <source>
        <dbReference type="ARBA" id="ARBA00022801"/>
    </source>
</evidence>
<dbReference type="InterPro" id="IPR001251">
    <property type="entry name" value="CRAL-TRIO_dom"/>
</dbReference>
<dbReference type="PANTHER" id="PTHR37984:SF5">
    <property type="entry name" value="PROTEIN NYNRIN-LIKE"/>
    <property type="match status" value="1"/>
</dbReference>
<keyword evidence="5" id="KW-0255">Endonuclease</keyword>
<reference evidence="10" key="1">
    <citation type="submission" date="2018-02" db="EMBL/GenBank/DDBJ databases">
        <authorList>
            <person name="Cohen D.B."/>
            <person name="Kent A.D."/>
        </authorList>
    </citation>
    <scope>NUCLEOTIDE SEQUENCE</scope>
</reference>
<keyword evidence="7" id="KW-0695">RNA-directed DNA polymerase</keyword>
<evidence type="ECO:0000256" key="7">
    <source>
        <dbReference type="ARBA" id="ARBA00022918"/>
    </source>
</evidence>
<evidence type="ECO:0000256" key="2">
    <source>
        <dbReference type="ARBA" id="ARBA00022679"/>
    </source>
</evidence>
<dbReference type="InterPro" id="IPR043502">
    <property type="entry name" value="DNA/RNA_pol_sf"/>
</dbReference>
<dbReference type="Pfam" id="PF03732">
    <property type="entry name" value="Retrotrans_gag"/>
    <property type="match status" value="1"/>
</dbReference>
<dbReference type="GO" id="GO:0008233">
    <property type="term" value="F:peptidase activity"/>
    <property type="evidence" value="ECO:0007669"/>
    <property type="project" value="UniProtKB-KW"/>
</dbReference>